<dbReference type="SMART" id="SM00848">
    <property type="entry name" value="Inhibitor_I29"/>
    <property type="match status" value="1"/>
</dbReference>
<keyword evidence="1" id="KW-0175">Coiled coil</keyword>
<reference evidence="3" key="1">
    <citation type="submission" date="2022-04" db="EMBL/GenBank/DDBJ databases">
        <title>A functionally conserved STORR gene fusion in Papaver species that diverged 16.8 million years ago.</title>
        <authorList>
            <person name="Catania T."/>
        </authorList>
    </citation>
    <scope>NUCLEOTIDE SEQUENCE</scope>
    <source>
        <strain evidence="3">S-188037</strain>
    </source>
</reference>
<keyword evidence="4" id="KW-1185">Reference proteome</keyword>
<gene>
    <name evidence="3" type="ORF">MKW98_032067</name>
</gene>
<evidence type="ECO:0000313" key="4">
    <source>
        <dbReference type="Proteomes" id="UP001202328"/>
    </source>
</evidence>
<feature type="domain" description="Cathepsin propeptide inhibitor" evidence="2">
    <location>
        <begin position="121"/>
        <end position="179"/>
    </location>
</feature>
<dbReference type="Proteomes" id="UP001202328">
    <property type="component" value="Unassembled WGS sequence"/>
</dbReference>
<dbReference type="EMBL" id="JAJJMB010011222">
    <property type="protein sequence ID" value="KAI3903413.1"/>
    <property type="molecule type" value="Genomic_DNA"/>
</dbReference>
<proteinExistence type="predicted"/>
<organism evidence="3 4">
    <name type="scientific">Papaver atlanticum</name>
    <dbReference type="NCBI Taxonomy" id="357466"/>
    <lineage>
        <taxon>Eukaryota</taxon>
        <taxon>Viridiplantae</taxon>
        <taxon>Streptophyta</taxon>
        <taxon>Embryophyta</taxon>
        <taxon>Tracheophyta</taxon>
        <taxon>Spermatophyta</taxon>
        <taxon>Magnoliopsida</taxon>
        <taxon>Ranunculales</taxon>
        <taxon>Papaveraceae</taxon>
        <taxon>Papaveroideae</taxon>
        <taxon>Papaver</taxon>
    </lineage>
</organism>
<evidence type="ECO:0000313" key="3">
    <source>
        <dbReference type="EMBL" id="KAI3903413.1"/>
    </source>
</evidence>
<name>A0AAD4SEI4_9MAGN</name>
<feature type="coiled-coil region" evidence="1">
    <location>
        <begin position="78"/>
        <end position="105"/>
    </location>
</feature>
<evidence type="ECO:0000259" key="2">
    <source>
        <dbReference type="SMART" id="SM00848"/>
    </source>
</evidence>
<comment type="caution">
    <text evidence="3">The sequence shown here is derived from an EMBL/GenBank/DDBJ whole genome shotgun (WGS) entry which is preliminary data.</text>
</comment>
<dbReference type="SUPFAM" id="SSF54001">
    <property type="entry name" value="Cysteine proteinases"/>
    <property type="match status" value="1"/>
</dbReference>
<dbReference type="InterPro" id="IPR013201">
    <property type="entry name" value="Prot_inhib_I29"/>
</dbReference>
<sequence>MATSSSFPLISALRSSDLTSRCLPAPGKIAWRDIPSIPQRRLLRDLISPKPPVRASNLKRPLEFGEELRDLAALKVIVNSEAQAKAEAEAKLRELKVKKLREDLEVTDDIANSEAKLLALFLKWLSYFDHHFDVEDEKAFKFRFGIFKESALFCNWWNKSGRSSTCGLNEFSDMTWEEFANSSWKTYPKKANQVIPDYLRKRA</sequence>
<dbReference type="Pfam" id="PF08246">
    <property type="entry name" value="Inhibitor_I29"/>
    <property type="match status" value="1"/>
</dbReference>
<dbReference type="AlphaFoldDB" id="A0AAD4SEI4"/>
<evidence type="ECO:0000256" key="1">
    <source>
        <dbReference type="SAM" id="Coils"/>
    </source>
</evidence>
<dbReference type="InterPro" id="IPR038765">
    <property type="entry name" value="Papain-like_cys_pep_sf"/>
</dbReference>
<accession>A0AAD4SEI4</accession>
<protein>
    <recommendedName>
        <fullName evidence="2">Cathepsin propeptide inhibitor domain-containing protein</fullName>
    </recommendedName>
</protein>
<dbReference type="Gene3D" id="1.10.287.2250">
    <property type="match status" value="1"/>
</dbReference>